<feature type="transmembrane region" description="Helical" evidence="1">
    <location>
        <begin position="128"/>
        <end position="150"/>
    </location>
</feature>
<sequence length="168" mass="18021">MAGVLGLYAYFLKQATDKPVFRRFTGTGAALAFLLNYAWELSHCTLYQGVGYDLPHVAFLALAALADAIMVGLLYFGFALVYRNGLWARHLSAERIFWLMAAGGTGATLSEVAHLAAGNWAYTAQMPIIPGIGVGLTPVLQFMVLPAVIYSLSARFTAPSAVPTSRTS</sequence>
<feature type="transmembrane region" description="Helical" evidence="1">
    <location>
        <begin position="20"/>
        <end position="39"/>
    </location>
</feature>
<feature type="transmembrane region" description="Helical" evidence="1">
    <location>
        <begin position="96"/>
        <end position="116"/>
    </location>
</feature>
<proteinExistence type="predicted"/>
<evidence type="ECO:0000313" key="3">
    <source>
        <dbReference type="Proteomes" id="UP000059542"/>
    </source>
</evidence>
<dbReference type="Proteomes" id="UP000059542">
    <property type="component" value="Chromosome"/>
</dbReference>
<dbReference type="STRING" id="1411621.AUC43_09000"/>
<keyword evidence="1" id="KW-1133">Transmembrane helix</keyword>
<dbReference type="KEGG" id="hyg:AUC43_09000"/>
<evidence type="ECO:0000313" key="2">
    <source>
        <dbReference type="EMBL" id="ALW85220.1"/>
    </source>
</evidence>
<feature type="transmembrane region" description="Helical" evidence="1">
    <location>
        <begin position="59"/>
        <end position="84"/>
    </location>
</feature>
<dbReference type="EMBL" id="CP013909">
    <property type="protein sequence ID" value="ALW85220.1"/>
    <property type="molecule type" value="Genomic_DNA"/>
</dbReference>
<reference evidence="2 3" key="1">
    <citation type="submission" date="2015-12" db="EMBL/GenBank/DDBJ databases">
        <authorList>
            <person name="Shamseldin A."/>
            <person name="Moawad H."/>
            <person name="Abd El-Rahim W.M."/>
            <person name="Sadowsky M.J."/>
        </authorList>
    </citation>
    <scope>NUCLEOTIDE SEQUENCE [LARGE SCALE GENOMIC DNA]</scope>
    <source>
        <strain evidence="2 3">DG5B</strain>
    </source>
</reference>
<keyword evidence="3" id="KW-1185">Reference proteome</keyword>
<gene>
    <name evidence="2" type="ORF">AUC43_09000</name>
</gene>
<keyword evidence="1" id="KW-0812">Transmembrane</keyword>
<protein>
    <submittedName>
        <fullName evidence="2">Uncharacterized protein</fullName>
    </submittedName>
</protein>
<organism evidence="2 3">
    <name type="scientific">Hymenobacter sedentarius</name>
    <dbReference type="NCBI Taxonomy" id="1411621"/>
    <lineage>
        <taxon>Bacteria</taxon>
        <taxon>Pseudomonadati</taxon>
        <taxon>Bacteroidota</taxon>
        <taxon>Cytophagia</taxon>
        <taxon>Cytophagales</taxon>
        <taxon>Hymenobacteraceae</taxon>
        <taxon>Hymenobacter</taxon>
    </lineage>
</organism>
<evidence type="ECO:0000256" key="1">
    <source>
        <dbReference type="SAM" id="Phobius"/>
    </source>
</evidence>
<name>A0A0U3SGE2_9BACT</name>
<accession>A0A0U3SGE2</accession>
<keyword evidence="1" id="KW-0472">Membrane</keyword>
<dbReference type="AlphaFoldDB" id="A0A0U3SGE2"/>